<feature type="chain" id="PRO_5038922936" evidence="1">
    <location>
        <begin position="24"/>
        <end position="254"/>
    </location>
</feature>
<feature type="domain" description="PrcB C-terminal" evidence="3">
    <location>
        <begin position="181"/>
        <end position="231"/>
    </location>
</feature>
<dbReference type="InterPro" id="IPR036582">
    <property type="entry name" value="Mao_N_sf"/>
</dbReference>
<feature type="signal peptide" evidence="1">
    <location>
        <begin position="1"/>
        <end position="23"/>
    </location>
</feature>
<dbReference type="PATRIC" id="fig|54915.3.peg.576"/>
<evidence type="ECO:0000313" key="7">
    <source>
        <dbReference type="Proteomes" id="UP000319578"/>
    </source>
</evidence>
<sequence length="254" mass="28015">MKGKTALAVVLGMTLLAAQPIEAAPASSATPAIMIDGKQVTMKKASLLITQRTYVSAQDASSILQADWKQEGQTGKLTRGQATLTFQIDTGKVAVNGSWKTDGQLAIVRDGTVYLPLRWMAEQAGYQIEWNAEKRAVEVIAAQSEEKFTLVEVDKLTSEQQAFIESVKKKKGVYHQGDLYVIARGELPHPGYGLQVVKVQQSWEQLIVYVKQTSPDPDRMYPQVITYPYLVGKAKLPPYTTLVVIDADTNQPFQ</sequence>
<dbReference type="AlphaFoldDB" id="A0A0K9YIY8"/>
<dbReference type="OrthoDB" id="2081723at2"/>
<dbReference type="Pfam" id="PF07833">
    <property type="entry name" value="Cu_amine_oxidN1"/>
    <property type="match status" value="1"/>
</dbReference>
<proteinExistence type="predicted"/>
<dbReference type="InterPro" id="IPR025748">
    <property type="entry name" value="PrcB_C_dom"/>
</dbReference>
<reference evidence="6" key="1">
    <citation type="submission" date="2015-07" db="EMBL/GenBank/DDBJ databases">
        <title>Genome sequencing project for genomic taxonomy and phylogenomics of Bacillus-like bacteria.</title>
        <authorList>
            <person name="Liu B."/>
            <person name="Wang J."/>
            <person name="Zhu Y."/>
            <person name="Liu G."/>
            <person name="Chen Q."/>
            <person name="Chen Z."/>
            <person name="Lan J."/>
            <person name="Che J."/>
            <person name="Ge C."/>
            <person name="Shi H."/>
            <person name="Pan Z."/>
            <person name="Liu X."/>
        </authorList>
    </citation>
    <scope>NUCLEOTIDE SEQUENCE [LARGE SCALE GENOMIC DNA]</scope>
    <source>
        <strain evidence="6">DSM 9887</strain>
    </source>
</reference>
<dbReference type="Proteomes" id="UP000319578">
    <property type="component" value="Unassembled WGS sequence"/>
</dbReference>
<feature type="domain" description="Copper amine oxidase-like N-terminal" evidence="2">
    <location>
        <begin position="35"/>
        <end position="138"/>
    </location>
</feature>
<dbReference type="EMBL" id="LGIQ01000017">
    <property type="protein sequence ID" value="KNB68663.1"/>
    <property type="molecule type" value="Genomic_DNA"/>
</dbReference>
<dbReference type="InterPro" id="IPR012854">
    <property type="entry name" value="Cu_amine_oxidase-like_N"/>
</dbReference>
<dbReference type="STRING" id="54915.ADS79_32360"/>
<evidence type="ECO:0000313" key="5">
    <source>
        <dbReference type="EMBL" id="KNB68663.1"/>
    </source>
</evidence>
<gene>
    <name evidence="5" type="ORF">ADS79_32360</name>
    <name evidence="4" type="ORF">BRE01_28720</name>
</gene>
<accession>A0A0K9YIY8</accession>
<evidence type="ECO:0000259" key="3">
    <source>
        <dbReference type="Pfam" id="PF14343"/>
    </source>
</evidence>
<dbReference type="Gene3D" id="3.30.457.10">
    <property type="entry name" value="Copper amine oxidase-like, N-terminal domain"/>
    <property type="match status" value="1"/>
</dbReference>
<dbReference type="SUPFAM" id="SSF55383">
    <property type="entry name" value="Copper amine oxidase, domain N"/>
    <property type="match status" value="1"/>
</dbReference>
<reference evidence="4 7" key="3">
    <citation type="submission" date="2019-06" db="EMBL/GenBank/DDBJ databases">
        <title>Whole genome shotgun sequence of Brevibacillus reuszeri NBRC 15719.</title>
        <authorList>
            <person name="Hosoyama A."/>
            <person name="Uohara A."/>
            <person name="Ohji S."/>
            <person name="Ichikawa N."/>
        </authorList>
    </citation>
    <scope>NUCLEOTIDE SEQUENCE [LARGE SCALE GENOMIC DNA]</scope>
    <source>
        <strain evidence="4 7">NBRC 15719</strain>
    </source>
</reference>
<keyword evidence="1" id="KW-0732">Signal</keyword>
<evidence type="ECO:0000256" key="1">
    <source>
        <dbReference type="SAM" id="SignalP"/>
    </source>
</evidence>
<evidence type="ECO:0000259" key="2">
    <source>
        <dbReference type="Pfam" id="PF07833"/>
    </source>
</evidence>
<evidence type="ECO:0000313" key="6">
    <source>
        <dbReference type="Proteomes" id="UP000036834"/>
    </source>
</evidence>
<comment type="caution">
    <text evidence="5">The sequence shown here is derived from an EMBL/GenBank/DDBJ whole genome shotgun (WGS) entry which is preliminary data.</text>
</comment>
<protein>
    <submittedName>
        <fullName evidence="5">Copper amine oxidase</fullName>
    </submittedName>
</protein>
<organism evidence="5 6">
    <name type="scientific">Brevibacillus reuszeri</name>
    <dbReference type="NCBI Taxonomy" id="54915"/>
    <lineage>
        <taxon>Bacteria</taxon>
        <taxon>Bacillati</taxon>
        <taxon>Bacillota</taxon>
        <taxon>Bacilli</taxon>
        <taxon>Bacillales</taxon>
        <taxon>Paenibacillaceae</taxon>
        <taxon>Brevibacillus</taxon>
    </lineage>
</organism>
<dbReference type="Pfam" id="PF14343">
    <property type="entry name" value="PrcB_C"/>
    <property type="match status" value="1"/>
</dbReference>
<keyword evidence="7" id="KW-1185">Reference proteome</keyword>
<dbReference type="RefSeq" id="WP_049742596.1">
    <property type="nucleotide sequence ID" value="NZ_BJON01000011.1"/>
</dbReference>
<evidence type="ECO:0000313" key="4">
    <source>
        <dbReference type="EMBL" id="GED69170.1"/>
    </source>
</evidence>
<reference evidence="5" key="2">
    <citation type="submission" date="2015-07" db="EMBL/GenBank/DDBJ databases">
        <title>MeaNS - Measles Nucleotide Surveillance Program.</title>
        <authorList>
            <person name="Tran T."/>
            <person name="Druce J."/>
        </authorList>
    </citation>
    <scope>NUCLEOTIDE SEQUENCE</scope>
    <source>
        <strain evidence="5">DSM 9887</strain>
    </source>
</reference>
<name>A0A0K9YIY8_9BACL</name>
<dbReference type="EMBL" id="BJON01000011">
    <property type="protein sequence ID" value="GED69170.1"/>
    <property type="molecule type" value="Genomic_DNA"/>
</dbReference>
<dbReference type="Proteomes" id="UP000036834">
    <property type="component" value="Unassembled WGS sequence"/>
</dbReference>